<name>A0A916NNX7_9BACL</name>
<dbReference type="EMBL" id="CAJVAS010000006">
    <property type="protein sequence ID" value="CAG7615819.1"/>
    <property type="molecule type" value="Genomic_DNA"/>
</dbReference>
<organism evidence="2 3">
    <name type="scientific">Paenibacillus solanacearum</name>
    <dbReference type="NCBI Taxonomy" id="2048548"/>
    <lineage>
        <taxon>Bacteria</taxon>
        <taxon>Bacillati</taxon>
        <taxon>Bacillota</taxon>
        <taxon>Bacilli</taxon>
        <taxon>Bacillales</taxon>
        <taxon>Paenibacillaceae</taxon>
        <taxon>Paenibacillus</taxon>
    </lineage>
</organism>
<dbReference type="PANTHER" id="PTHR43649:SF12">
    <property type="entry name" value="DIACETYLCHITOBIOSE BINDING PROTEIN DASA"/>
    <property type="match status" value="1"/>
</dbReference>
<evidence type="ECO:0008006" key="4">
    <source>
        <dbReference type="Google" id="ProtNLM"/>
    </source>
</evidence>
<sequence length="439" mass="47897">MYMNTKTLLLFALAGLSLSGCSAAGAKLSASEPSARADIGSEPITLQIFQAGGSISDTEFKRLIADPVRKKYPNVTLELVRESANAKRDQLITSGTFPDLIFTSSLSIGGFLDLELMKDLQEPIRKANVDLNKFEPRSINGIKAYGSGGQVYALPFSINFGALYYNKDLFDRVGEPYPQDGITWEETLGIAKKLAVKDNTIKALGTSGVTRDYISLLLPVVDAKTERAVLATDDWRWMLQFQESLSKIPDNRSAKGGRDGFVKDKTMAMYTSYGARIGELEEAEQSGQGVNWDLTTFPVRQETKVQGMETESHVLAVSATAKHPETAFEVIRFLTTSDEVQTQVAGMARISSLKDDKYKKEFGANVAALKGKNVQAIFKNKYGTSPLPTKYDSIAEKAVSAALQKVNKGEADINSALRAAEEAANKEIDSLKAGDQTRK</sequence>
<dbReference type="InterPro" id="IPR006059">
    <property type="entry name" value="SBP"/>
</dbReference>
<comment type="caution">
    <text evidence="2">The sequence shown here is derived from an EMBL/GenBank/DDBJ whole genome shotgun (WGS) entry which is preliminary data.</text>
</comment>
<reference evidence="2" key="1">
    <citation type="submission" date="2021-06" db="EMBL/GenBank/DDBJ databases">
        <authorList>
            <person name="Criscuolo A."/>
        </authorList>
    </citation>
    <scope>NUCLEOTIDE SEQUENCE</scope>
    <source>
        <strain evidence="2">CIP111600</strain>
    </source>
</reference>
<accession>A0A916NNX7</accession>
<dbReference type="Proteomes" id="UP000693672">
    <property type="component" value="Unassembled WGS sequence"/>
</dbReference>
<dbReference type="Pfam" id="PF01547">
    <property type="entry name" value="SBP_bac_1"/>
    <property type="match status" value="1"/>
</dbReference>
<evidence type="ECO:0000313" key="2">
    <source>
        <dbReference type="EMBL" id="CAG7615819.1"/>
    </source>
</evidence>
<dbReference type="AlphaFoldDB" id="A0A916NNX7"/>
<evidence type="ECO:0000313" key="3">
    <source>
        <dbReference type="Proteomes" id="UP000693672"/>
    </source>
</evidence>
<keyword evidence="3" id="KW-1185">Reference proteome</keyword>
<feature type="signal peptide" evidence="1">
    <location>
        <begin position="1"/>
        <end position="23"/>
    </location>
</feature>
<feature type="chain" id="PRO_5037158681" description="Extracellular solute-binding protein" evidence="1">
    <location>
        <begin position="24"/>
        <end position="439"/>
    </location>
</feature>
<gene>
    <name evidence="2" type="ORF">PAESOLCIP111_01830</name>
</gene>
<evidence type="ECO:0000256" key="1">
    <source>
        <dbReference type="SAM" id="SignalP"/>
    </source>
</evidence>
<proteinExistence type="predicted"/>
<keyword evidence="1" id="KW-0732">Signal</keyword>
<dbReference type="PANTHER" id="PTHR43649">
    <property type="entry name" value="ARABINOSE-BINDING PROTEIN-RELATED"/>
    <property type="match status" value="1"/>
</dbReference>
<protein>
    <recommendedName>
        <fullName evidence="4">Extracellular solute-binding protein</fullName>
    </recommendedName>
</protein>
<dbReference type="InterPro" id="IPR050490">
    <property type="entry name" value="Bact_solute-bd_prot1"/>
</dbReference>
<dbReference type="PROSITE" id="PS51257">
    <property type="entry name" value="PROKAR_LIPOPROTEIN"/>
    <property type="match status" value="1"/>
</dbReference>